<dbReference type="PANTHER" id="PTHR30329:SF21">
    <property type="entry name" value="LIPOPROTEIN YIAD-RELATED"/>
    <property type="match status" value="1"/>
</dbReference>
<dbReference type="PANTHER" id="PTHR30329">
    <property type="entry name" value="STATOR ELEMENT OF FLAGELLAR MOTOR COMPLEX"/>
    <property type="match status" value="1"/>
</dbReference>
<evidence type="ECO:0000256" key="1">
    <source>
        <dbReference type="PROSITE-ProRule" id="PRU00473"/>
    </source>
</evidence>
<gene>
    <name evidence="3" type="ORF">RKE40_09500</name>
</gene>
<feature type="non-terminal residue" evidence="3">
    <location>
        <position position="1"/>
    </location>
</feature>
<accession>A0ABU3S5X0</accession>
<protein>
    <submittedName>
        <fullName evidence="3">OmpA family protein</fullName>
    </submittedName>
</protein>
<keyword evidence="4" id="KW-1185">Reference proteome</keyword>
<proteinExistence type="predicted"/>
<dbReference type="InterPro" id="IPR006665">
    <property type="entry name" value="OmpA-like"/>
</dbReference>
<organism evidence="3 4">
    <name type="scientific">Bosea rubneri</name>
    <dbReference type="NCBI Taxonomy" id="3075434"/>
    <lineage>
        <taxon>Bacteria</taxon>
        <taxon>Pseudomonadati</taxon>
        <taxon>Pseudomonadota</taxon>
        <taxon>Alphaproteobacteria</taxon>
        <taxon>Hyphomicrobiales</taxon>
        <taxon>Boseaceae</taxon>
        <taxon>Bosea</taxon>
    </lineage>
</organism>
<feature type="domain" description="OmpA-like" evidence="2">
    <location>
        <begin position="265"/>
        <end position="384"/>
    </location>
</feature>
<dbReference type="CDD" id="cd07185">
    <property type="entry name" value="OmpA_C-like"/>
    <property type="match status" value="1"/>
</dbReference>
<dbReference type="Gene3D" id="3.40.1520.20">
    <property type="match status" value="2"/>
</dbReference>
<evidence type="ECO:0000313" key="4">
    <source>
        <dbReference type="Proteomes" id="UP001254257"/>
    </source>
</evidence>
<dbReference type="Proteomes" id="UP001254257">
    <property type="component" value="Unassembled WGS sequence"/>
</dbReference>
<comment type="caution">
    <text evidence="3">The sequence shown here is derived from an EMBL/GenBank/DDBJ whole genome shotgun (WGS) entry which is preliminary data.</text>
</comment>
<evidence type="ECO:0000313" key="3">
    <source>
        <dbReference type="EMBL" id="MDU0340116.1"/>
    </source>
</evidence>
<dbReference type="RefSeq" id="WP_316017981.1">
    <property type="nucleotide sequence ID" value="NZ_JAWDID010000010.1"/>
</dbReference>
<dbReference type="PROSITE" id="PS51123">
    <property type="entry name" value="OMPA_2"/>
    <property type="match status" value="1"/>
</dbReference>
<dbReference type="InterPro" id="IPR050330">
    <property type="entry name" value="Bact_OuterMem_StrucFunc"/>
</dbReference>
<name>A0ABU3S5X0_9HYPH</name>
<dbReference type="EMBL" id="JAWDID010000010">
    <property type="protein sequence ID" value="MDU0340116.1"/>
    <property type="molecule type" value="Genomic_DNA"/>
</dbReference>
<dbReference type="PRINTS" id="PR01023">
    <property type="entry name" value="NAFLGMOTY"/>
</dbReference>
<dbReference type="InterPro" id="IPR036737">
    <property type="entry name" value="OmpA-like_sf"/>
</dbReference>
<keyword evidence="1" id="KW-0472">Membrane</keyword>
<dbReference type="Gene3D" id="3.30.1330.60">
    <property type="entry name" value="OmpA-like domain"/>
    <property type="match status" value="1"/>
</dbReference>
<sequence>PAPPPAPAVPARPLQWRAEKSATGITLSGFAPDAAAKAAAAELARGALNGGTLSDKTSVEPNLRNAADYGAVTRFALGLLSKIERGSVNLAGGNLSVAGAASDHAGWTALQEALKGQALPAGLALTGVPALTINRYGFSATVDKTGGTLTGHLPDAGSKQAIAALIEASPLHGKIQDETTIVPAAPAGFGVAARSAVQDLLRLDLGSVSVVDHEVSVQGLTCRDLIRAEIETNAAGGLPEGFTGKAEVGLRQTGCVIDPPSTCQNDLDALTQRYYVMFGQGTAVVTLDPITERAMTEAAAILKQCPASRVTVEGHANLDGERAGFNNLDLSRRRALRVREELVRRGLEPDQLEVKGYGVERPLVAHGDTEAKVKNRRVQFTVAK</sequence>
<dbReference type="SUPFAM" id="SSF103088">
    <property type="entry name" value="OmpA-like"/>
    <property type="match status" value="1"/>
</dbReference>
<evidence type="ECO:0000259" key="2">
    <source>
        <dbReference type="PROSITE" id="PS51123"/>
    </source>
</evidence>
<reference evidence="3 4" key="1">
    <citation type="submission" date="2023-09" db="EMBL/GenBank/DDBJ databases">
        <title>Whole genome shotgun sequencing (WGS) of Bosea sp. ZW T0_25, isolated from stored onions (Allium cepa).</title>
        <authorList>
            <person name="Stoll D.A."/>
            <person name="Huch M."/>
        </authorList>
    </citation>
    <scope>NUCLEOTIDE SEQUENCE [LARGE SCALE GENOMIC DNA]</scope>
    <source>
        <strain evidence="3 4">ZW T0_25</strain>
    </source>
</reference>
<dbReference type="Pfam" id="PF00691">
    <property type="entry name" value="OmpA"/>
    <property type="match status" value="1"/>
</dbReference>